<feature type="transmembrane region" description="Helical" evidence="1">
    <location>
        <begin position="12"/>
        <end position="44"/>
    </location>
</feature>
<dbReference type="Proteomes" id="UP000504724">
    <property type="component" value="Chromosome"/>
</dbReference>
<keyword evidence="1" id="KW-0812">Transmembrane</keyword>
<keyword evidence="1" id="KW-1133">Transmembrane helix</keyword>
<feature type="transmembrane region" description="Helical" evidence="1">
    <location>
        <begin position="56"/>
        <end position="74"/>
    </location>
</feature>
<sequence>MFEWMIDSSLTPSILIIVGILMMLGEVLIVGTFVLFWVALAFILMGIYSLYQPLDWRLQLVIITALGALFTWLLNPYLKKSQHPNEADSFAPENAHGYGRLHQDKNGDYSVFYRGTYWLIDPQTPPVDPQNGTEVIILEVKGNYVKIGSKEQDA</sequence>
<dbReference type="RefSeq" id="WP_173283899.1">
    <property type="nucleotide sequence ID" value="NZ_CP054020.1"/>
</dbReference>
<evidence type="ECO:0000313" key="2">
    <source>
        <dbReference type="EMBL" id="QKI88303.1"/>
    </source>
</evidence>
<name>A0A7D4SRC0_9GAMM</name>
<keyword evidence="1" id="KW-0472">Membrane</keyword>
<gene>
    <name evidence="2" type="ORF">HQN79_01275</name>
</gene>
<dbReference type="InterPro" id="IPR052165">
    <property type="entry name" value="Membrane_assoc_protease"/>
</dbReference>
<dbReference type="KEGG" id="txa:HQN79_01275"/>
<keyword evidence="3" id="KW-1185">Reference proteome</keyword>
<dbReference type="PANTHER" id="PTHR33507:SF3">
    <property type="entry name" value="INNER MEMBRANE PROTEIN YBBJ"/>
    <property type="match status" value="1"/>
</dbReference>
<dbReference type="GO" id="GO:0005886">
    <property type="term" value="C:plasma membrane"/>
    <property type="evidence" value="ECO:0007669"/>
    <property type="project" value="TreeGrafter"/>
</dbReference>
<reference evidence="2 3" key="1">
    <citation type="submission" date="2020-05" db="EMBL/GenBank/DDBJ databases">
        <title>Thiomicrorhabdus sediminis sp.nov. and Thiomicrorhabdus xiamenensis sp.nov., novel sulfur-oxidizing bacteria isolated from coastal sediment.</title>
        <authorList>
            <person name="Liu X."/>
        </authorList>
    </citation>
    <scope>NUCLEOTIDE SEQUENCE [LARGE SCALE GENOMIC DNA]</scope>
    <source>
        <strain evidence="2 3">G2</strain>
    </source>
</reference>
<dbReference type="AlphaFoldDB" id="A0A7D4SRC0"/>
<protein>
    <submittedName>
        <fullName evidence="2">NfeD family protein</fullName>
    </submittedName>
</protein>
<evidence type="ECO:0000313" key="3">
    <source>
        <dbReference type="Proteomes" id="UP000504724"/>
    </source>
</evidence>
<proteinExistence type="predicted"/>
<organism evidence="2 3">
    <name type="scientific">Thiomicrorhabdus xiamenensis</name>
    <dbReference type="NCBI Taxonomy" id="2739063"/>
    <lineage>
        <taxon>Bacteria</taxon>
        <taxon>Pseudomonadati</taxon>
        <taxon>Pseudomonadota</taxon>
        <taxon>Gammaproteobacteria</taxon>
        <taxon>Thiotrichales</taxon>
        <taxon>Piscirickettsiaceae</taxon>
        <taxon>Thiomicrorhabdus</taxon>
    </lineage>
</organism>
<evidence type="ECO:0000256" key="1">
    <source>
        <dbReference type="SAM" id="Phobius"/>
    </source>
</evidence>
<accession>A0A7D4SRC0</accession>
<dbReference type="EMBL" id="CP054020">
    <property type="protein sequence ID" value="QKI88303.1"/>
    <property type="molecule type" value="Genomic_DNA"/>
</dbReference>
<dbReference type="PANTHER" id="PTHR33507">
    <property type="entry name" value="INNER MEMBRANE PROTEIN YBBJ"/>
    <property type="match status" value="1"/>
</dbReference>